<dbReference type="Proteomes" id="UP001496627">
    <property type="component" value="Unassembled WGS sequence"/>
</dbReference>
<evidence type="ECO:0000313" key="2">
    <source>
        <dbReference type="EMBL" id="MEQ1408652.1"/>
    </source>
</evidence>
<evidence type="ECO:0000313" key="3">
    <source>
        <dbReference type="Proteomes" id="UP001496627"/>
    </source>
</evidence>
<keyword evidence="1" id="KW-0812">Transmembrane</keyword>
<feature type="transmembrane region" description="Helical" evidence="1">
    <location>
        <begin position="6"/>
        <end position="23"/>
    </location>
</feature>
<sequence length="51" mass="5367">MSDAQIGLVMAAPIIVIFAIALKRMGVLQGYSSLAAVVFSVAIAGVLFWQQ</sequence>
<evidence type="ECO:0008006" key="4">
    <source>
        <dbReference type="Google" id="ProtNLM"/>
    </source>
</evidence>
<protein>
    <recommendedName>
        <fullName evidence="4">L-lactate permease</fullName>
    </recommendedName>
</protein>
<dbReference type="RefSeq" id="WP_200883902.1">
    <property type="nucleotide sequence ID" value="NZ_JBEAAL010000029.1"/>
</dbReference>
<reference evidence="2 3" key="1">
    <citation type="submission" date="2024-05" db="EMBL/GenBank/DDBJ databases">
        <title>Neorhizobium sp. Rsf11, a plant growth promoting and heavy metal resistant PAH-degrader.</title>
        <authorList>
            <person name="Golubev S.N."/>
            <person name="Muratova A.Y."/>
            <person name="Markelova M.I."/>
        </authorList>
    </citation>
    <scope>NUCLEOTIDE SEQUENCE [LARGE SCALE GENOMIC DNA]</scope>
    <source>
        <strain evidence="2 3">Rsf11</strain>
    </source>
</reference>
<proteinExistence type="predicted"/>
<keyword evidence="1" id="KW-0472">Membrane</keyword>
<gene>
    <name evidence="2" type="ORF">ABK249_27330</name>
</gene>
<comment type="caution">
    <text evidence="2">The sequence shown here is derived from an EMBL/GenBank/DDBJ whole genome shotgun (WGS) entry which is preliminary data.</text>
</comment>
<keyword evidence="1" id="KW-1133">Transmembrane helix</keyword>
<feature type="transmembrane region" description="Helical" evidence="1">
    <location>
        <begin position="30"/>
        <end position="49"/>
    </location>
</feature>
<organism evidence="2 3">
    <name type="scientific">Neorhizobium phenanthreniclasticum</name>
    <dbReference type="NCBI Taxonomy" id="3157917"/>
    <lineage>
        <taxon>Bacteria</taxon>
        <taxon>Pseudomonadati</taxon>
        <taxon>Pseudomonadota</taxon>
        <taxon>Alphaproteobacteria</taxon>
        <taxon>Hyphomicrobiales</taxon>
        <taxon>Rhizobiaceae</taxon>
        <taxon>Rhizobium/Agrobacterium group</taxon>
        <taxon>Neorhizobium</taxon>
    </lineage>
</organism>
<name>A0ABV0M9S7_9HYPH</name>
<accession>A0ABV0M9S7</accession>
<keyword evidence="3" id="KW-1185">Reference proteome</keyword>
<dbReference type="EMBL" id="JBEAAL010000029">
    <property type="protein sequence ID" value="MEQ1408652.1"/>
    <property type="molecule type" value="Genomic_DNA"/>
</dbReference>
<evidence type="ECO:0000256" key="1">
    <source>
        <dbReference type="SAM" id="Phobius"/>
    </source>
</evidence>